<dbReference type="AlphaFoldDB" id="Q4T921"/>
<feature type="non-terminal residue" evidence="2">
    <location>
        <position position="1"/>
    </location>
</feature>
<dbReference type="Pfam" id="PF09004">
    <property type="entry name" value="ALKBH8_N"/>
    <property type="match status" value="1"/>
</dbReference>
<dbReference type="OrthoDB" id="10037236at2759"/>
<dbReference type="InterPro" id="IPR015095">
    <property type="entry name" value="AlkB_hom8_N"/>
</dbReference>
<feature type="domain" description="Alkylated DNA repair protein AlkB homologue 8 N-terminal" evidence="1">
    <location>
        <begin position="35"/>
        <end position="67"/>
    </location>
</feature>
<comment type="caution">
    <text evidence="2">The sequence shown here is derived from an EMBL/GenBank/DDBJ whole genome shotgun (WGS) entry which is preliminary data.</text>
</comment>
<organism evidence="2">
    <name type="scientific">Tetraodon nigroviridis</name>
    <name type="common">Spotted green pufferfish</name>
    <name type="synonym">Chelonodon nigroviridis</name>
    <dbReference type="NCBI Taxonomy" id="99883"/>
    <lineage>
        <taxon>Eukaryota</taxon>
        <taxon>Metazoa</taxon>
        <taxon>Chordata</taxon>
        <taxon>Craniata</taxon>
        <taxon>Vertebrata</taxon>
        <taxon>Euteleostomi</taxon>
        <taxon>Actinopterygii</taxon>
        <taxon>Neopterygii</taxon>
        <taxon>Teleostei</taxon>
        <taxon>Neoteleostei</taxon>
        <taxon>Acanthomorphata</taxon>
        <taxon>Eupercaria</taxon>
        <taxon>Tetraodontiformes</taxon>
        <taxon>Tetradontoidea</taxon>
        <taxon>Tetraodontidae</taxon>
        <taxon>Tetraodon</taxon>
    </lineage>
</organism>
<reference evidence="2" key="1">
    <citation type="journal article" date="2004" name="Nature">
        <title>Genome duplication in the teleost fish Tetraodon nigroviridis reveals the early vertebrate proto-karyotype.</title>
        <authorList>
            <person name="Jaillon O."/>
            <person name="Aury J.-M."/>
            <person name="Brunet F."/>
            <person name="Petit J.-L."/>
            <person name="Stange-Thomann N."/>
            <person name="Mauceli E."/>
            <person name="Bouneau L."/>
            <person name="Fischer C."/>
            <person name="Ozouf-Costaz C."/>
            <person name="Bernot A."/>
            <person name="Nicaud S."/>
            <person name="Jaffe D."/>
            <person name="Fisher S."/>
            <person name="Lutfalla G."/>
            <person name="Dossat C."/>
            <person name="Segurens B."/>
            <person name="Dasilva C."/>
            <person name="Salanoubat M."/>
            <person name="Levy M."/>
            <person name="Boudet N."/>
            <person name="Castellano S."/>
            <person name="Anthouard V."/>
            <person name="Jubin C."/>
            <person name="Castelli V."/>
            <person name="Katinka M."/>
            <person name="Vacherie B."/>
            <person name="Biemont C."/>
            <person name="Skalli Z."/>
            <person name="Cattolico L."/>
            <person name="Poulain J."/>
            <person name="De Berardinis V."/>
            <person name="Cruaud C."/>
            <person name="Duprat S."/>
            <person name="Brottier P."/>
            <person name="Coutanceau J.-P."/>
            <person name="Gouzy J."/>
            <person name="Parra G."/>
            <person name="Lardier G."/>
            <person name="Chapple C."/>
            <person name="McKernan K.J."/>
            <person name="McEwan P."/>
            <person name="Bosak S."/>
            <person name="Kellis M."/>
            <person name="Volff J.-N."/>
            <person name="Guigo R."/>
            <person name="Zody M.C."/>
            <person name="Mesirov J."/>
            <person name="Lindblad-Toh K."/>
            <person name="Birren B."/>
            <person name="Nusbaum C."/>
            <person name="Kahn D."/>
            <person name="Robinson-Rechavi M."/>
            <person name="Laudet V."/>
            <person name="Schachter V."/>
            <person name="Quetier F."/>
            <person name="Saurin W."/>
            <person name="Scarpelli C."/>
            <person name="Wincker P."/>
            <person name="Lander E.S."/>
            <person name="Weissenbach J."/>
            <person name="Roest Crollius H."/>
        </authorList>
    </citation>
    <scope>NUCLEOTIDE SEQUENCE [LARGE SCALE GENOMIC DNA]</scope>
</reference>
<dbReference type="EMBL" id="CAAE01007652">
    <property type="protein sequence ID" value="CAF90611.1"/>
    <property type="molecule type" value="Genomic_DNA"/>
</dbReference>
<accession>Q4T921</accession>
<evidence type="ECO:0000313" key="2">
    <source>
        <dbReference type="EMBL" id="CAF90611.1"/>
    </source>
</evidence>
<protein>
    <submittedName>
        <fullName evidence="2">(spotted green pufferfish) hypothetical protein</fullName>
    </submittedName>
</protein>
<proteinExistence type="predicted"/>
<evidence type="ECO:0000259" key="1">
    <source>
        <dbReference type="Pfam" id="PF09004"/>
    </source>
</evidence>
<reference evidence="2" key="2">
    <citation type="submission" date="2004-02" db="EMBL/GenBank/DDBJ databases">
        <authorList>
            <consortium name="Genoscope"/>
            <consortium name="Whitehead Institute Centre for Genome Research"/>
        </authorList>
    </citation>
    <scope>NUCLEOTIDE SEQUENCE</scope>
</reference>
<gene>
    <name evidence="2" type="ORF">GSTENG00004957001</name>
</gene>
<dbReference type="KEGG" id="tng:GSTEN00004957G001"/>
<sequence>EAIINTPPLTIDGAAVERVSSTKFLGVHISEDLSWTTNTASLAKKAQQRFYFLRKLKWASAPGTIESILSICITNADINVDLKPKQTITLNHRGKSLKEDSLALLDCAIKIRRTLRSTENPPYTDQYLLFDSNHLLEHKLGVIKHLQHRAKKVPTTSELPYYSTQNMWLPRLGLHRDLQKTRPQQRRREKQMSQCFYPLPGWSSTKIQENLPKTQHSCTIQTLQHTQTETSTPQGQDTKT</sequence>
<dbReference type="GO" id="GO:0016706">
    <property type="term" value="F:2-oxoglutarate-dependent dioxygenase activity"/>
    <property type="evidence" value="ECO:0007669"/>
    <property type="project" value="InterPro"/>
</dbReference>
<name>Q4T921_TETNG</name>
<dbReference type="GO" id="GO:0008168">
    <property type="term" value="F:methyltransferase activity"/>
    <property type="evidence" value="ECO:0007669"/>
    <property type="project" value="InterPro"/>
</dbReference>